<comment type="subunit">
    <text evidence="4">Part of a SCF (SKP1-cullin-F-box) protein ligase complex.</text>
</comment>
<dbReference type="Pfam" id="PF03931">
    <property type="entry name" value="Skp1_POZ"/>
    <property type="match status" value="1"/>
</dbReference>
<organism evidence="7 8">
    <name type="scientific">Centaurea solstitialis</name>
    <name type="common">yellow star-thistle</name>
    <dbReference type="NCBI Taxonomy" id="347529"/>
    <lineage>
        <taxon>Eukaryota</taxon>
        <taxon>Viridiplantae</taxon>
        <taxon>Streptophyta</taxon>
        <taxon>Embryophyta</taxon>
        <taxon>Tracheophyta</taxon>
        <taxon>Spermatophyta</taxon>
        <taxon>Magnoliopsida</taxon>
        <taxon>eudicotyledons</taxon>
        <taxon>Gunneridae</taxon>
        <taxon>Pentapetalae</taxon>
        <taxon>asterids</taxon>
        <taxon>campanulids</taxon>
        <taxon>Asterales</taxon>
        <taxon>Asteraceae</taxon>
        <taxon>Carduoideae</taxon>
        <taxon>Cardueae</taxon>
        <taxon>Centaureinae</taxon>
        <taxon>Centaurea</taxon>
    </lineage>
</organism>
<evidence type="ECO:0000256" key="4">
    <source>
        <dbReference type="PIRNR" id="PIRNR028729"/>
    </source>
</evidence>
<dbReference type="InterPro" id="IPR036296">
    <property type="entry name" value="SKP1-like_dim_sf"/>
</dbReference>
<reference evidence="7" key="1">
    <citation type="submission" date="2023-03" db="EMBL/GenBank/DDBJ databases">
        <title>Chromosome-scale reference genome and RAD-based genetic map of yellow starthistle (Centaurea solstitialis) reveal putative structural variation and QTLs associated with invader traits.</title>
        <authorList>
            <person name="Reatini B."/>
            <person name="Cang F.A."/>
            <person name="Jiang Q."/>
            <person name="Mckibben M.T.W."/>
            <person name="Barker M.S."/>
            <person name="Rieseberg L.H."/>
            <person name="Dlugosch K.M."/>
        </authorList>
    </citation>
    <scope>NUCLEOTIDE SEQUENCE</scope>
    <source>
        <strain evidence="7">CAN-66</strain>
        <tissue evidence="7">Leaf</tissue>
    </source>
</reference>
<evidence type="ECO:0000313" key="7">
    <source>
        <dbReference type="EMBL" id="KAJ9535181.1"/>
    </source>
</evidence>
<comment type="function">
    <text evidence="4">Involved in ubiquitination and subsequent proteasomal degradation of target proteins. Together with CUL1, RBX1 and a F-box protein, it forms a SCF E3 ubiquitin ligase complex. The functional specificity of this complex depends on the type of F-box protein. In the SCF complex, it serves as an adapter that links the F-box protein to CUL1.</text>
</comment>
<evidence type="ECO:0000256" key="3">
    <source>
        <dbReference type="ARBA" id="ARBA00022786"/>
    </source>
</evidence>
<dbReference type="GO" id="GO:0016567">
    <property type="term" value="P:protein ubiquitination"/>
    <property type="evidence" value="ECO:0007669"/>
    <property type="project" value="UniProtKB-UniRule"/>
</dbReference>
<sequence length="146" mass="16812">MSKKTLTLMSKDKQLFNIEEHLAVQSVTIRNMVKEDGASSVIPLPRVDSETLALVIEYLNRQQAPEEDEDYVKKFVDERGEIPTLLELAQAALDLDIKKLMDAACMKVADLIKDFTLEEVREALRIENDRTPEEEKAIRDEFQWAF</sequence>
<evidence type="ECO:0000256" key="2">
    <source>
        <dbReference type="ARBA" id="ARBA00009993"/>
    </source>
</evidence>
<dbReference type="AlphaFoldDB" id="A0AA38SF49"/>
<dbReference type="Gene3D" id="3.30.710.10">
    <property type="entry name" value="Potassium Channel Kv1.1, Chain A"/>
    <property type="match status" value="1"/>
</dbReference>
<dbReference type="GO" id="GO:0009867">
    <property type="term" value="P:jasmonic acid mediated signaling pathway"/>
    <property type="evidence" value="ECO:0007669"/>
    <property type="project" value="UniProtKB-ARBA"/>
</dbReference>
<name>A0AA38SF49_9ASTR</name>
<accession>A0AA38SF49</accession>
<dbReference type="Proteomes" id="UP001172457">
    <property type="component" value="Unassembled WGS sequence"/>
</dbReference>
<comment type="pathway">
    <text evidence="1 4">Protein modification; protein ubiquitination.</text>
</comment>
<dbReference type="InterPro" id="IPR016897">
    <property type="entry name" value="SKP1"/>
</dbReference>
<dbReference type="InterPro" id="IPR001232">
    <property type="entry name" value="SKP1-like"/>
</dbReference>
<keyword evidence="8" id="KW-1185">Reference proteome</keyword>
<dbReference type="GO" id="GO:0006511">
    <property type="term" value="P:ubiquitin-dependent protein catabolic process"/>
    <property type="evidence" value="ECO:0007669"/>
    <property type="project" value="InterPro"/>
</dbReference>
<protein>
    <recommendedName>
        <fullName evidence="4">SKP1-like protein</fullName>
    </recommendedName>
</protein>
<dbReference type="SMART" id="SM00512">
    <property type="entry name" value="Skp1"/>
    <property type="match status" value="1"/>
</dbReference>
<proteinExistence type="inferred from homology"/>
<gene>
    <name evidence="7" type="ORF">OSB04_un001739</name>
</gene>
<dbReference type="SUPFAM" id="SSF54695">
    <property type="entry name" value="POZ domain"/>
    <property type="match status" value="1"/>
</dbReference>
<evidence type="ECO:0000256" key="1">
    <source>
        <dbReference type="ARBA" id="ARBA00004906"/>
    </source>
</evidence>
<dbReference type="EMBL" id="JARYMX010000554">
    <property type="protein sequence ID" value="KAJ9535181.1"/>
    <property type="molecule type" value="Genomic_DNA"/>
</dbReference>
<evidence type="ECO:0000259" key="5">
    <source>
        <dbReference type="Pfam" id="PF01466"/>
    </source>
</evidence>
<dbReference type="PANTHER" id="PTHR11165">
    <property type="entry name" value="SKP1"/>
    <property type="match status" value="1"/>
</dbReference>
<feature type="domain" description="SKP1 component dimerisation" evidence="5">
    <location>
        <begin position="98"/>
        <end position="145"/>
    </location>
</feature>
<evidence type="ECO:0000259" key="6">
    <source>
        <dbReference type="Pfam" id="PF03931"/>
    </source>
</evidence>
<comment type="caution">
    <text evidence="7">The sequence shown here is derived from an EMBL/GenBank/DDBJ whole genome shotgun (WGS) entry which is preliminary data.</text>
</comment>
<evidence type="ECO:0000313" key="8">
    <source>
        <dbReference type="Proteomes" id="UP001172457"/>
    </source>
</evidence>
<dbReference type="Pfam" id="PF01466">
    <property type="entry name" value="Skp1"/>
    <property type="match status" value="1"/>
</dbReference>
<comment type="similarity">
    <text evidence="2 4">Belongs to the SKP1 family.</text>
</comment>
<feature type="domain" description="SKP1 component POZ" evidence="6">
    <location>
        <begin position="5"/>
        <end position="62"/>
    </location>
</feature>
<keyword evidence="3 4" id="KW-0833">Ubl conjugation pathway</keyword>
<dbReference type="InterPro" id="IPR011333">
    <property type="entry name" value="SKP1/BTB/POZ_sf"/>
</dbReference>
<dbReference type="SUPFAM" id="SSF81382">
    <property type="entry name" value="Skp1 dimerisation domain-like"/>
    <property type="match status" value="1"/>
</dbReference>
<dbReference type="PIRSF" id="PIRSF028729">
    <property type="entry name" value="E3_ubiquit_lig_SCF_Skp"/>
    <property type="match status" value="1"/>
</dbReference>
<dbReference type="InterPro" id="IPR016073">
    <property type="entry name" value="Skp1_comp_POZ"/>
</dbReference>
<dbReference type="InterPro" id="IPR016072">
    <property type="entry name" value="Skp1_comp_dimer"/>
</dbReference>